<dbReference type="Pfam" id="PF01636">
    <property type="entry name" value="APH"/>
    <property type="match status" value="1"/>
</dbReference>
<dbReference type="PANTHER" id="PTHR21310:SF59">
    <property type="entry name" value="AMINOGLYCOSIDE PHOSPHOTRANSFERASE DOMAIN-CONTAINING PROTEIN"/>
    <property type="match status" value="1"/>
</dbReference>
<dbReference type="InterPro" id="IPR002575">
    <property type="entry name" value="Aminoglycoside_PTrfase"/>
</dbReference>
<evidence type="ECO:0000313" key="2">
    <source>
        <dbReference type="EMBL" id="PIG80057.1"/>
    </source>
</evidence>
<dbReference type="InterPro" id="IPR011009">
    <property type="entry name" value="Kinase-like_dom_sf"/>
</dbReference>
<protein>
    <recommendedName>
        <fullName evidence="1">Aminoglycoside phosphotransferase domain-containing protein</fullName>
    </recommendedName>
</protein>
<dbReference type="Gene3D" id="3.90.1200.10">
    <property type="match status" value="1"/>
</dbReference>
<dbReference type="EMBL" id="NEXV01000640">
    <property type="protein sequence ID" value="PIG80057.1"/>
    <property type="molecule type" value="Genomic_DNA"/>
</dbReference>
<accession>A0A2G7FHF8</accession>
<dbReference type="InterPro" id="IPR051678">
    <property type="entry name" value="AGP_Transferase"/>
</dbReference>
<organism evidence="2 3">
    <name type="scientific">Aspergillus arachidicola</name>
    <dbReference type="NCBI Taxonomy" id="656916"/>
    <lineage>
        <taxon>Eukaryota</taxon>
        <taxon>Fungi</taxon>
        <taxon>Dikarya</taxon>
        <taxon>Ascomycota</taxon>
        <taxon>Pezizomycotina</taxon>
        <taxon>Eurotiomycetes</taxon>
        <taxon>Eurotiomycetidae</taxon>
        <taxon>Eurotiales</taxon>
        <taxon>Aspergillaceae</taxon>
        <taxon>Aspergillus</taxon>
        <taxon>Aspergillus subgen. Circumdati</taxon>
    </lineage>
</organism>
<evidence type="ECO:0000313" key="3">
    <source>
        <dbReference type="Proteomes" id="UP000231358"/>
    </source>
</evidence>
<dbReference type="Proteomes" id="UP000231358">
    <property type="component" value="Unassembled WGS sequence"/>
</dbReference>
<dbReference type="AlphaFoldDB" id="A0A2G7FHF8"/>
<dbReference type="STRING" id="656916.A0A2G7FHF8"/>
<feature type="domain" description="Aminoglycoside phosphotransferase" evidence="1">
    <location>
        <begin position="98"/>
        <end position="273"/>
    </location>
</feature>
<proteinExistence type="predicted"/>
<evidence type="ECO:0000259" key="1">
    <source>
        <dbReference type="Pfam" id="PF01636"/>
    </source>
</evidence>
<keyword evidence="3" id="KW-1185">Reference proteome</keyword>
<dbReference type="Gene3D" id="3.30.200.150">
    <property type="match status" value="1"/>
</dbReference>
<sequence length="346" mass="39093">MNKPVSIIADSLPFKPERHIMSPSFSNHYSRGVEVSEKLCTIIQRIFTSAVHVSNISPLDGHLHPLCLISLSNGAHVLLKCSPTPMTPLLRREQFILDTEARALALLKESGIPGIPQIFYYNSRGNLRDSAFLMRHYVTGATLHEMEPWLTPQNRKDIDRRLGVLAQKIGQHVSDSFGTLEQVASGAGRRSWREAFVILFESILRDSEDVFVNLPYAEIRHQLSRLSPALEEITSPQLVVIDFGHPTQVLVDPESKQLSGVVDLGKTLWGDIYMAEMFEGPSSSMLDGFGRSRIVGSEMERIRQLLYACYRSVERVTVQYYRNRDMVAENDARRRLTTILNKMAAI</sequence>
<reference evidence="2 3" key="1">
    <citation type="submission" date="2017-05" db="EMBL/GenBank/DDBJ databases">
        <title>Genome sequence for an aflatoxigenic pathogen of Argentinian peanut, Aspergillus arachidicola.</title>
        <authorList>
            <person name="Moore G."/>
            <person name="Beltz S.B."/>
            <person name="Mack B.M."/>
        </authorList>
    </citation>
    <scope>NUCLEOTIDE SEQUENCE [LARGE SCALE GENOMIC DNA]</scope>
    <source>
        <strain evidence="2 3">CBS 117610</strain>
    </source>
</reference>
<name>A0A2G7FHF8_9EURO</name>
<dbReference type="SUPFAM" id="SSF56112">
    <property type="entry name" value="Protein kinase-like (PK-like)"/>
    <property type="match status" value="1"/>
</dbReference>
<comment type="caution">
    <text evidence="2">The sequence shown here is derived from an EMBL/GenBank/DDBJ whole genome shotgun (WGS) entry which is preliminary data.</text>
</comment>
<dbReference type="PANTHER" id="PTHR21310">
    <property type="entry name" value="AMINOGLYCOSIDE PHOSPHOTRANSFERASE-RELATED-RELATED"/>
    <property type="match status" value="1"/>
</dbReference>
<gene>
    <name evidence="2" type="ORF">AARAC_005849</name>
</gene>